<dbReference type="PANTHER" id="PTHR34220">
    <property type="entry name" value="SENSOR HISTIDINE KINASE YPDA"/>
    <property type="match status" value="1"/>
</dbReference>
<gene>
    <name evidence="3" type="primary">yehU_1</name>
    <name evidence="3" type="ORF">NCTC11343_00439</name>
</gene>
<dbReference type="InterPro" id="IPR010559">
    <property type="entry name" value="Sig_transdc_His_kin_internal"/>
</dbReference>
<keyword evidence="1" id="KW-0472">Membrane</keyword>
<evidence type="ECO:0000256" key="1">
    <source>
        <dbReference type="SAM" id="Phobius"/>
    </source>
</evidence>
<dbReference type="EC" id="2.7.13.3" evidence="3"/>
<accession>A0A2X2KNE6</accession>
<organism evidence="3 4">
    <name type="scientific">Sphingobacterium multivorum</name>
    <dbReference type="NCBI Taxonomy" id="28454"/>
    <lineage>
        <taxon>Bacteria</taxon>
        <taxon>Pseudomonadati</taxon>
        <taxon>Bacteroidota</taxon>
        <taxon>Sphingobacteriia</taxon>
        <taxon>Sphingobacteriales</taxon>
        <taxon>Sphingobacteriaceae</taxon>
        <taxon>Sphingobacterium</taxon>
    </lineage>
</organism>
<keyword evidence="1" id="KW-1133">Transmembrane helix</keyword>
<keyword evidence="3" id="KW-0808">Transferase</keyword>
<dbReference type="InterPro" id="IPR050640">
    <property type="entry name" value="Bact_2-comp_sensor_kinase"/>
</dbReference>
<dbReference type="EMBL" id="UAUU01000002">
    <property type="protein sequence ID" value="SPZ83919.1"/>
    <property type="molecule type" value="Genomic_DNA"/>
</dbReference>
<dbReference type="AlphaFoldDB" id="A0A2X2KNE6"/>
<keyword evidence="3" id="KW-0418">Kinase</keyword>
<evidence type="ECO:0000313" key="4">
    <source>
        <dbReference type="Proteomes" id="UP000251241"/>
    </source>
</evidence>
<dbReference type="GO" id="GO:0016020">
    <property type="term" value="C:membrane"/>
    <property type="evidence" value="ECO:0007669"/>
    <property type="project" value="InterPro"/>
</dbReference>
<feature type="transmembrane region" description="Helical" evidence="1">
    <location>
        <begin position="30"/>
        <end position="50"/>
    </location>
</feature>
<feature type="domain" description="Signal transduction histidine kinase internal region" evidence="2">
    <location>
        <begin position="281"/>
        <end position="358"/>
    </location>
</feature>
<dbReference type="GO" id="GO:0000155">
    <property type="term" value="F:phosphorelay sensor kinase activity"/>
    <property type="evidence" value="ECO:0007669"/>
    <property type="project" value="InterPro"/>
</dbReference>
<dbReference type="Pfam" id="PF06580">
    <property type="entry name" value="His_kinase"/>
    <property type="match status" value="1"/>
</dbReference>
<evidence type="ECO:0000313" key="3">
    <source>
        <dbReference type="EMBL" id="SPZ83919.1"/>
    </source>
</evidence>
<name>A0A2X2KNE6_SPHMU</name>
<feature type="transmembrane region" description="Helical" evidence="1">
    <location>
        <begin position="239"/>
        <end position="257"/>
    </location>
</feature>
<proteinExistence type="predicted"/>
<dbReference type="PANTHER" id="PTHR34220:SF7">
    <property type="entry name" value="SENSOR HISTIDINE KINASE YPDA"/>
    <property type="match status" value="1"/>
</dbReference>
<sequence>MNLFAKALKILMYFCAVKFRFKNAEQKNSIILIVCLLLLLLVGGGLLGVIHHKVDRLKKRILIDFADENMFLVKKQLELLQQDLYLSEKKILEQPTFDPKESGDSLLVIIPVGQPDYISHRMLTLLRTRTINHRLYHIYMDIERLNAYFSKLNFGRRAYFEIYDDRGICVYSPDNRKWGKRNTAAVSKQGQIVQSDFLQLDVMVNSYPCNILFVGGEIKVYVLLLSIEEEIQELLTYSILLGVGLMLVAMVLIYFNVMERRKIQQLKLLALKQKNEYTQMRLVHLRQQINPHFLFNTFGSLQYLIGKDDELAKSFIGKMTKVYRKMLRTDEAEWSTLREELELAKAYFFLQQVRFGAALQDMDINIPRELLEQKIPRLGLQMLIENAIKHTRISKENPLTIHLIYIPETNLLEVSNNWQPRQGAELEGEGYGLKYLSSIYNYYAMAGFHFGLESGQFIVRLPLA</sequence>
<protein>
    <submittedName>
        <fullName evidence="3">Probable sensor-like histidine kinase YehU</fullName>
        <ecNumber evidence="3">2.7.13.3</ecNumber>
    </submittedName>
</protein>
<keyword evidence="1" id="KW-0812">Transmembrane</keyword>
<dbReference type="Proteomes" id="UP000251241">
    <property type="component" value="Unassembled WGS sequence"/>
</dbReference>
<evidence type="ECO:0000259" key="2">
    <source>
        <dbReference type="Pfam" id="PF06580"/>
    </source>
</evidence>
<reference evidence="3 4" key="1">
    <citation type="submission" date="2018-06" db="EMBL/GenBank/DDBJ databases">
        <authorList>
            <consortium name="Pathogen Informatics"/>
            <person name="Doyle S."/>
        </authorList>
    </citation>
    <scope>NUCLEOTIDE SEQUENCE [LARGE SCALE GENOMIC DNA]</scope>
    <source>
        <strain evidence="3 4">NCTC11343</strain>
    </source>
</reference>